<gene>
    <name evidence="5" type="ORF">Sradi_2311100</name>
</gene>
<dbReference type="InterPro" id="IPR002068">
    <property type="entry name" value="A-crystallin/Hsp20_dom"/>
</dbReference>
<protein>
    <recommendedName>
        <fullName evidence="4">SHSP domain-containing protein</fullName>
    </recommendedName>
</protein>
<dbReference type="CDD" id="cd06464">
    <property type="entry name" value="ACD_sHsps-like"/>
    <property type="match status" value="1"/>
</dbReference>
<evidence type="ECO:0000256" key="1">
    <source>
        <dbReference type="PROSITE-ProRule" id="PRU00285"/>
    </source>
</evidence>
<organism evidence="5">
    <name type="scientific">Sesamum radiatum</name>
    <name type="common">Black benniseed</name>
    <dbReference type="NCBI Taxonomy" id="300843"/>
    <lineage>
        <taxon>Eukaryota</taxon>
        <taxon>Viridiplantae</taxon>
        <taxon>Streptophyta</taxon>
        <taxon>Embryophyta</taxon>
        <taxon>Tracheophyta</taxon>
        <taxon>Spermatophyta</taxon>
        <taxon>Magnoliopsida</taxon>
        <taxon>eudicotyledons</taxon>
        <taxon>Gunneridae</taxon>
        <taxon>Pentapetalae</taxon>
        <taxon>asterids</taxon>
        <taxon>lamiids</taxon>
        <taxon>Lamiales</taxon>
        <taxon>Pedaliaceae</taxon>
        <taxon>Sesamum</taxon>
    </lineage>
</organism>
<dbReference type="Pfam" id="PF00011">
    <property type="entry name" value="HSP20"/>
    <property type="match status" value="1"/>
</dbReference>
<feature type="compositionally biased region" description="Basic and acidic residues" evidence="3">
    <location>
        <begin position="100"/>
        <end position="110"/>
    </location>
</feature>
<dbReference type="SUPFAM" id="SSF49764">
    <property type="entry name" value="HSP20-like chaperones"/>
    <property type="match status" value="1"/>
</dbReference>
<name>A0AAW2T681_SESRA</name>
<feature type="domain" description="SHSP" evidence="4">
    <location>
        <begin position="115"/>
        <end position="226"/>
    </location>
</feature>
<reference evidence="5" key="2">
    <citation type="journal article" date="2024" name="Plant">
        <title>Genomic evolution and insights into agronomic trait innovations of Sesamum species.</title>
        <authorList>
            <person name="Miao H."/>
            <person name="Wang L."/>
            <person name="Qu L."/>
            <person name="Liu H."/>
            <person name="Sun Y."/>
            <person name="Le M."/>
            <person name="Wang Q."/>
            <person name="Wei S."/>
            <person name="Zheng Y."/>
            <person name="Lin W."/>
            <person name="Duan Y."/>
            <person name="Cao H."/>
            <person name="Xiong S."/>
            <person name="Wang X."/>
            <person name="Wei L."/>
            <person name="Li C."/>
            <person name="Ma Q."/>
            <person name="Ju M."/>
            <person name="Zhao R."/>
            <person name="Li G."/>
            <person name="Mu C."/>
            <person name="Tian Q."/>
            <person name="Mei H."/>
            <person name="Zhang T."/>
            <person name="Gao T."/>
            <person name="Zhang H."/>
        </authorList>
    </citation>
    <scope>NUCLEOTIDE SEQUENCE</scope>
    <source>
        <strain evidence="5">G02</strain>
    </source>
</reference>
<evidence type="ECO:0000259" key="4">
    <source>
        <dbReference type="PROSITE" id="PS01031"/>
    </source>
</evidence>
<evidence type="ECO:0000256" key="3">
    <source>
        <dbReference type="SAM" id="MobiDB-lite"/>
    </source>
</evidence>
<accession>A0AAW2T681</accession>
<proteinExistence type="inferred from homology"/>
<comment type="similarity">
    <text evidence="1 2">Belongs to the small heat shock protein (HSP20) family.</text>
</comment>
<feature type="compositionally biased region" description="Polar residues" evidence="3">
    <location>
        <begin position="35"/>
        <end position="64"/>
    </location>
</feature>
<dbReference type="Gene3D" id="2.60.40.790">
    <property type="match status" value="1"/>
</dbReference>
<sequence length="226" mass="24876">MESCSNSLNTVIGRRDNRTYFARQGSSAHGPHMRQASSEQGNYTQPRTPCKTTDYGNKGPNTLGTPAFSRPAQLQPDNPSVKGIQSAEAPRFARPNGKHGQPEFHSEEKTSNFASKGSEWSPRMDVLESGLNYVVTLEIPGVSIDNIKVEVDDQNVIVTGNRPNWSCAVATSKTSTSCYLRREILQGPYRIVWPLPTNANKEHVSAEIQYVSALHHDLHMNAIIGA</sequence>
<evidence type="ECO:0000313" key="5">
    <source>
        <dbReference type="EMBL" id="KAL0399678.1"/>
    </source>
</evidence>
<dbReference type="EMBL" id="JACGWJ010000009">
    <property type="protein sequence ID" value="KAL0399678.1"/>
    <property type="molecule type" value="Genomic_DNA"/>
</dbReference>
<dbReference type="PROSITE" id="PS01031">
    <property type="entry name" value="SHSP"/>
    <property type="match status" value="1"/>
</dbReference>
<reference evidence="5" key="1">
    <citation type="submission" date="2020-06" db="EMBL/GenBank/DDBJ databases">
        <authorList>
            <person name="Li T."/>
            <person name="Hu X."/>
            <person name="Zhang T."/>
            <person name="Song X."/>
            <person name="Zhang H."/>
            <person name="Dai N."/>
            <person name="Sheng W."/>
            <person name="Hou X."/>
            <person name="Wei L."/>
        </authorList>
    </citation>
    <scope>NUCLEOTIDE SEQUENCE</scope>
    <source>
        <strain evidence="5">G02</strain>
        <tissue evidence="5">Leaf</tissue>
    </source>
</reference>
<comment type="caution">
    <text evidence="5">The sequence shown here is derived from an EMBL/GenBank/DDBJ whole genome shotgun (WGS) entry which is preliminary data.</text>
</comment>
<feature type="region of interest" description="Disordered" evidence="3">
    <location>
        <begin position="15"/>
        <end position="119"/>
    </location>
</feature>
<dbReference type="AlphaFoldDB" id="A0AAW2T681"/>
<evidence type="ECO:0000256" key="2">
    <source>
        <dbReference type="RuleBase" id="RU003616"/>
    </source>
</evidence>
<dbReference type="InterPro" id="IPR008978">
    <property type="entry name" value="HSP20-like_chaperone"/>
</dbReference>